<evidence type="ECO:0000256" key="3">
    <source>
        <dbReference type="ARBA" id="ARBA00022989"/>
    </source>
</evidence>
<evidence type="ECO:0000256" key="1">
    <source>
        <dbReference type="ARBA" id="ARBA00004141"/>
    </source>
</evidence>
<dbReference type="EMBL" id="CP036263">
    <property type="protein sequence ID" value="QDT00554.1"/>
    <property type="molecule type" value="Genomic_DNA"/>
</dbReference>
<feature type="transmembrane region" description="Helical" evidence="5">
    <location>
        <begin position="155"/>
        <end position="174"/>
    </location>
</feature>
<dbReference type="GO" id="GO:0016020">
    <property type="term" value="C:membrane"/>
    <property type="evidence" value="ECO:0007669"/>
    <property type="project" value="UniProtKB-SubCell"/>
</dbReference>
<dbReference type="OrthoDB" id="5739025at2"/>
<proteinExistence type="predicted"/>
<gene>
    <name evidence="6" type="ORF">HG15A2_38920</name>
</gene>
<keyword evidence="7" id="KW-1185">Reference proteome</keyword>
<evidence type="ECO:0000313" key="7">
    <source>
        <dbReference type="Proteomes" id="UP000319852"/>
    </source>
</evidence>
<reference evidence="6 7" key="1">
    <citation type="submission" date="2019-02" db="EMBL/GenBank/DDBJ databases">
        <title>Deep-cultivation of Planctomycetes and their phenomic and genomic characterization uncovers novel biology.</title>
        <authorList>
            <person name="Wiegand S."/>
            <person name="Jogler M."/>
            <person name="Boedeker C."/>
            <person name="Pinto D."/>
            <person name="Vollmers J."/>
            <person name="Rivas-Marin E."/>
            <person name="Kohn T."/>
            <person name="Peeters S.H."/>
            <person name="Heuer A."/>
            <person name="Rast P."/>
            <person name="Oberbeckmann S."/>
            <person name="Bunk B."/>
            <person name="Jeske O."/>
            <person name="Meyerdierks A."/>
            <person name="Storesund J.E."/>
            <person name="Kallscheuer N."/>
            <person name="Luecker S."/>
            <person name="Lage O.M."/>
            <person name="Pohl T."/>
            <person name="Merkel B.J."/>
            <person name="Hornburger P."/>
            <person name="Mueller R.-W."/>
            <person name="Bruemmer F."/>
            <person name="Labrenz M."/>
            <person name="Spormann A.M."/>
            <person name="Op den Camp H."/>
            <person name="Overmann J."/>
            <person name="Amann R."/>
            <person name="Jetten M.S.M."/>
            <person name="Mascher T."/>
            <person name="Medema M.H."/>
            <person name="Devos D.P."/>
            <person name="Kaster A.-K."/>
            <person name="Ovreas L."/>
            <person name="Rohde M."/>
            <person name="Galperin M.Y."/>
            <person name="Jogler C."/>
        </authorList>
    </citation>
    <scope>NUCLEOTIDE SEQUENCE [LARGE SCALE GENOMIC DNA]</scope>
    <source>
        <strain evidence="6 7">HG15A2</strain>
    </source>
</reference>
<feature type="transmembrane region" description="Helical" evidence="5">
    <location>
        <begin position="93"/>
        <end position="112"/>
    </location>
</feature>
<dbReference type="Pfam" id="PF02535">
    <property type="entry name" value="Zip"/>
    <property type="match status" value="1"/>
</dbReference>
<dbReference type="Proteomes" id="UP000319852">
    <property type="component" value="Chromosome"/>
</dbReference>
<feature type="transmembrane region" description="Helical" evidence="5">
    <location>
        <begin position="219"/>
        <end position="239"/>
    </location>
</feature>
<dbReference type="GO" id="GO:0005385">
    <property type="term" value="F:zinc ion transmembrane transporter activity"/>
    <property type="evidence" value="ECO:0007669"/>
    <property type="project" value="TreeGrafter"/>
</dbReference>
<name>A0A517N0C2_9BACT</name>
<evidence type="ECO:0000256" key="4">
    <source>
        <dbReference type="ARBA" id="ARBA00023136"/>
    </source>
</evidence>
<sequence>MEAILECCRRLLYPSALPFDLRPQPMSDPLVPLTYYCTAIIAVSIAGGMIPQWVRLTHAGMQIVVSGVAGVMLGVGLLHMLPHALAEVKDIEGAAHTICLWALGGWLAMFFIERFFCFHHHDVESEPDGTLHEHDDHPHCTHHDHHGHDLTWSGAALGLTLHSVIAGVALAASVCHGHQQFQLAGLGTFMVIVLHKPFDSMTIAMLMGKGGWSRRWQSVVNGLFALAIPVGVALFYFGFAGAEVSIETARRLADAGANAPLTPSPALAYALAFSAGTFLCISMSDLLPELQFHDHDRGKLSTALLVGLVLALGIGKLEELVHRHDAPAAETTPVESGERVENR</sequence>
<dbReference type="AlphaFoldDB" id="A0A517N0C2"/>
<feature type="transmembrane region" description="Helical" evidence="5">
    <location>
        <begin position="63"/>
        <end position="81"/>
    </location>
</feature>
<organism evidence="6 7">
    <name type="scientific">Adhaeretor mobilis</name>
    <dbReference type="NCBI Taxonomy" id="1930276"/>
    <lineage>
        <taxon>Bacteria</taxon>
        <taxon>Pseudomonadati</taxon>
        <taxon>Planctomycetota</taxon>
        <taxon>Planctomycetia</taxon>
        <taxon>Pirellulales</taxon>
        <taxon>Lacipirellulaceae</taxon>
        <taxon>Adhaeretor</taxon>
    </lineage>
</organism>
<dbReference type="PANTHER" id="PTHR11040">
    <property type="entry name" value="ZINC/IRON TRANSPORTER"/>
    <property type="match status" value="1"/>
</dbReference>
<protein>
    <submittedName>
        <fullName evidence="6">Zinc transporter ZupT</fullName>
    </submittedName>
</protein>
<dbReference type="PANTHER" id="PTHR11040:SF44">
    <property type="entry name" value="PROTEIN ZNTC-RELATED"/>
    <property type="match status" value="1"/>
</dbReference>
<feature type="transmembrane region" description="Helical" evidence="5">
    <location>
        <begin position="33"/>
        <end position="51"/>
    </location>
</feature>
<dbReference type="KEGG" id="amob:HG15A2_38920"/>
<comment type="subcellular location">
    <subcellularLocation>
        <location evidence="1">Membrane</location>
        <topology evidence="1">Multi-pass membrane protein</topology>
    </subcellularLocation>
</comment>
<accession>A0A517N0C2</accession>
<evidence type="ECO:0000313" key="6">
    <source>
        <dbReference type="EMBL" id="QDT00554.1"/>
    </source>
</evidence>
<keyword evidence="3 5" id="KW-1133">Transmembrane helix</keyword>
<evidence type="ECO:0000256" key="5">
    <source>
        <dbReference type="SAM" id="Phobius"/>
    </source>
</evidence>
<dbReference type="InterPro" id="IPR003689">
    <property type="entry name" value="ZIP"/>
</dbReference>
<keyword evidence="4 5" id="KW-0472">Membrane</keyword>
<keyword evidence="2 5" id="KW-0812">Transmembrane</keyword>
<feature type="transmembrane region" description="Helical" evidence="5">
    <location>
        <begin position="180"/>
        <end position="198"/>
    </location>
</feature>
<evidence type="ECO:0000256" key="2">
    <source>
        <dbReference type="ARBA" id="ARBA00022692"/>
    </source>
</evidence>